<name>A0A6J5WK18_PRUAR</name>
<evidence type="ECO:0000256" key="1">
    <source>
        <dbReference type="SAM" id="MobiDB-lite"/>
    </source>
</evidence>
<sequence length="137" mass="15953">MGGLQGGDFYFSLTRNPLETYKDLVREATSYSRTEQLNLARKATFSSVSETRTTYPHKEKRLNDYDYDRSAKNKRGEPGPTTQRGEGRPDRNNQYTNYTPLNKPNGEIFAVIPDELPSPRRIKFAYRDYGHHTDNYY</sequence>
<evidence type="ECO:0000313" key="3">
    <source>
        <dbReference type="Proteomes" id="UP000507245"/>
    </source>
</evidence>
<feature type="compositionally biased region" description="Polar residues" evidence="1">
    <location>
        <begin position="92"/>
        <end position="102"/>
    </location>
</feature>
<dbReference type="AlphaFoldDB" id="A0A6J5WK18"/>
<dbReference type="Proteomes" id="UP000507245">
    <property type="component" value="Unassembled WGS sequence"/>
</dbReference>
<evidence type="ECO:0000313" key="2">
    <source>
        <dbReference type="EMBL" id="CAB4298568.1"/>
    </source>
</evidence>
<dbReference type="EMBL" id="CAEKKB010000002">
    <property type="protein sequence ID" value="CAB4298568.1"/>
    <property type="molecule type" value="Genomic_DNA"/>
</dbReference>
<keyword evidence="3" id="KW-1185">Reference proteome</keyword>
<accession>A0A6J5WK18</accession>
<reference evidence="3" key="1">
    <citation type="journal article" date="2020" name="Genome Biol.">
        <title>Gamete binning: chromosome-level and haplotype-resolved genome assembly enabled by high-throughput single-cell sequencing of gamete genomes.</title>
        <authorList>
            <person name="Campoy J.A."/>
            <person name="Sun H."/>
            <person name="Goel M."/>
            <person name="Jiao W.-B."/>
            <person name="Folz-Donahue K."/>
            <person name="Wang N."/>
            <person name="Rubio M."/>
            <person name="Liu C."/>
            <person name="Kukat C."/>
            <person name="Ruiz D."/>
            <person name="Huettel B."/>
            <person name="Schneeberger K."/>
        </authorList>
    </citation>
    <scope>NUCLEOTIDE SEQUENCE [LARGE SCALE GENOMIC DNA]</scope>
    <source>
        <strain evidence="3">cv. Rojo Pasion</strain>
    </source>
</reference>
<feature type="compositionally biased region" description="Basic and acidic residues" evidence="1">
    <location>
        <begin position="61"/>
        <end position="77"/>
    </location>
</feature>
<protein>
    <submittedName>
        <fullName evidence="2">Uncharacterized protein</fullName>
    </submittedName>
</protein>
<organism evidence="2 3">
    <name type="scientific">Prunus armeniaca</name>
    <name type="common">Apricot</name>
    <name type="synonym">Armeniaca vulgaris</name>
    <dbReference type="NCBI Taxonomy" id="36596"/>
    <lineage>
        <taxon>Eukaryota</taxon>
        <taxon>Viridiplantae</taxon>
        <taxon>Streptophyta</taxon>
        <taxon>Embryophyta</taxon>
        <taxon>Tracheophyta</taxon>
        <taxon>Spermatophyta</taxon>
        <taxon>Magnoliopsida</taxon>
        <taxon>eudicotyledons</taxon>
        <taxon>Gunneridae</taxon>
        <taxon>Pentapetalae</taxon>
        <taxon>rosids</taxon>
        <taxon>fabids</taxon>
        <taxon>Rosales</taxon>
        <taxon>Rosaceae</taxon>
        <taxon>Amygdaloideae</taxon>
        <taxon>Amygdaleae</taxon>
        <taxon>Prunus</taxon>
    </lineage>
</organism>
<proteinExistence type="predicted"/>
<feature type="compositionally biased region" description="Polar residues" evidence="1">
    <location>
        <begin position="44"/>
        <end position="54"/>
    </location>
</feature>
<feature type="region of interest" description="Disordered" evidence="1">
    <location>
        <begin position="43"/>
        <end position="104"/>
    </location>
</feature>
<gene>
    <name evidence="2" type="ORF">ORAREDHAP_LOCUS11046</name>
</gene>